<dbReference type="InterPro" id="IPR002509">
    <property type="entry name" value="NODB_dom"/>
</dbReference>
<dbReference type="Pfam" id="PF01522">
    <property type="entry name" value="Polysacc_deac_1"/>
    <property type="match status" value="1"/>
</dbReference>
<protein>
    <submittedName>
        <fullName evidence="2">Peptidoglycan/xylan/chitin deacetylase (PgdA/CDA1 family)</fullName>
    </submittedName>
</protein>
<reference evidence="2 3" key="1">
    <citation type="submission" date="2020-08" db="EMBL/GenBank/DDBJ databases">
        <title>Sequencing the genomes of 1000 actinobacteria strains.</title>
        <authorList>
            <person name="Klenk H.-P."/>
        </authorList>
    </citation>
    <scope>NUCLEOTIDE SEQUENCE [LARGE SCALE GENOMIC DNA]</scope>
    <source>
        <strain evidence="2 3">DSM 45886</strain>
    </source>
</reference>
<comment type="caution">
    <text evidence="2">The sequence shown here is derived from an EMBL/GenBank/DDBJ whole genome shotgun (WGS) entry which is preliminary data.</text>
</comment>
<dbReference type="GO" id="GO:0005975">
    <property type="term" value="P:carbohydrate metabolic process"/>
    <property type="evidence" value="ECO:0007669"/>
    <property type="project" value="InterPro"/>
</dbReference>
<organism evidence="2 3">
    <name type="scientific">Micromonospora polyrhachis</name>
    <dbReference type="NCBI Taxonomy" id="1282883"/>
    <lineage>
        <taxon>Bacteria</taxon>
        <taxon>Bacillati</taxon>
        <taxon>Actinomycetota</taxon>
        <taxon>Actinomycetes</taxon>
        <taxon>Micromonosporales</taxon>
        <taxon>Micromonosporaceae</taxon>
        <taxon>Micromonospora</taxon>
    </lineage>
</organism>
<evidence type="ECO:0000313" key="2">
    <source>
        <dbReference type="EMBL" id="MBB4960549.1"/>
    </source>
</evidence>
<dbReference type="Proteomes" id="UP000578819">
    <property type="component" value="Unassembled WGS sequence"/>
</dbReference>
<feature type="domain" description="NodB homology" evidence="1">
    <location>
        <begin position="45"/>
        <end position="231"/>
    </location>
</feature>
<dbReference type="SUPFAM" id="SSF88713">
    <property type="entry name" value="Glycoside hydrolase/deacetylase"/>
    <property type="match status" value="1"/>
</dbReference>
<keyword evidence="3" id="KW-1185">Reference proteome</keyword>
<sequence>MTPGRSMLAATMGAAAAVHLAPVLTALPGLRLRLFPGLSGLGHPDRIALTFDDGPDPEAIPRFVETLARHRVRATFFLLGSMLARAPHLAGELVAAGHEVGVHAWTHRTLLLRGPAGTYRDLARTRDLVEAVSGQSPRFFRPPYGLLSTSALVAAHRLGLTPVLWTCWGRDWSRTATVDSVLGNLRTRLAGGGTILLHDSDCASAPGTWRTSLAALPYLLDECALHGWAVGPLGDHHQPVPSVRR</sequence>
<dbReference type="EMBL" id="JACHJW010000001">
    <property type="protein sequence ID" value="MBB4960549.1"/>
    <property type="molecule type" value="Genomic_DNA"/>
</dbReference>
<dbReference type="PROSITE" id="PS51677">
    <property type="entry name" value="NODB"/>
    <property type="match status" value="1"/>
</dbReference>
<dbReference type="RefSeq" id="WP_312882315.1">
    <property type="nucleotide sequence ID" value="NZ_JACHJW010000001.1"/>
</dbReference>
<evidence type="ECO:0000313" key="3">
    <source>
        <dbReference type="Proteomes" id="UP000578819"/>
    </source>
</evidence>
<evidence type="ECO:0000259" key="1">
    <source>
        <dbReference type="PROSITE" id="PS51677"/>
    </source>
</evidence>
<name>A0A7W7STB3_9ACTN</name>
<dbReference type="AlphaFoldDB" id="A0A7W7STB3"/>
<proteinExistence type="predicted"/>
<accession>A0A7W7STB3</accession>
<gene>
    <name evidence="2" type="ORF">FHR38_004282</name>
</gene>
<dbReference type="Gene3D" id="3.20.20.370">
    <property type="entry name" value="Glycoside hydrolase/deacetylase"/>
    <property type="match status" value="1"/>
</dbReference>
<dbReference type="GO" id="GO:0016810">
    <property type="term" value="F:hydrolase activity, acting on carbon-nitrogen (but not peptide) bonds"/>
    <property type="evidence" value="ECO:0007669"/>
    <property type="project" value="InterPro"/>
</dbReference>
<dbReference type="PANTHER" id="PTHR10587:SF137">
    <property type="entry name" value="4-DEOXY-4-FORMAMIDO-L-ARABINOSE-PHOSPHOUNDECAPRENOL DEFORMYLASE ARND-RELATED"/>
    <property type="match status" value="1"/>
</dbReference>
<dbReference type="CDD" id="cd10959">
    <property type="entry name" value="CE4_NodB_like_3"/>
    <property type="match status" value="1"/>
</dbReference>
<dbReference type="InterPro" id="IPR011330">
    <property type="entry name" value="Glyco_hydro/deAcase_b/a-brl"/>
</dbReference>
<dbReference type="PANTHER" id="PTHR10587">
    <property type="entry name" value="GLYCOSYL TRANSFERASE-RELATED"/>
    <property type="match status" value="1"/>
</dbReference>
<dbReference type="InterPro" id="IPR050248">
    <property type="entry name" value="Polysacc_deacetylase_ArnD"/>
</dbReference>